<feature type="active site" description="Nucleophile" evidence="8 10">
    <location>
        <position position="403"/>
    </location>
</feature>
<feature type="binding site" evidence="9">
    <location>
        <position position="449"/>
    </location>
    <ligand>
        <name>substrate</name>
    </ligand>
</feature>
<evidence type="ECO:0000256" key="3">
    <source>
        <dbReference type="ARBA" id="ARBA00022801"/>
    </source>
</evidence>
<dbReference type="GO" id="GO:0030245">
    <property type="term" value="P:cellulose catabolic process"/>
    <property type="evidence" value="ECO:0007669"/>
    <property type="project" value="UniProtKB-KW"/>
</dbReference>
<dbReference type="NCBIfam" id="TIGR03356">
    <property type="entry name" value="BGL"/>
    <property type="match status" value="1"/>
</dbReference>
<feature type="region of interest" description="Disordered" evidence="12">
    <location>
        <begin position="1"/>
        <end position="21"/>
    </location>
</feature>
<evidence type="ECO:0000256" key="10">
    <source>
        <dbReference type="PROSITE-ProRule" id="PRU10055"/>
    </source>
</evidence>
<protein>
    <recommendedName>
        <fullName evidence="2 11">Beta-glucosidase</fullName>
        <ecNumber evidence="2 11">3.2.1.21</ecNumber>
    </recommendedName>
</protein>
<evidence type="ECO:0000256" key="4">
    <source>
        <dbReference type="ARBA" id="ARBA00023001"/>
    </source>
</evidence>
<proteinExistence type="inferred from homology"/>
<evidence type="ECO:0000256" key="9">
    <source>
        <dbReference type="PIRSR" id="PIRSR617736-2"/>
    </source>
</evidence>
<evidence type="ECO:0000313" key="13">
    <source>
        <dbReference type="EMBL" id="AZZ50665.1"/>
    </source>
</evidence>
<dbReference type="EMBL" id="CP028137">
    <property type="protein sequence ID" value="AZZ50665.1"/>
    <property type="molecule type" value="Genomic_DNA"/>
</dbReference>
<keyword evidence="7" id="KW-0624">Polysaccharide degradation</keyword>
<keyword evidence="4" id="KW-0136">Cellulose degradation</keyword>
<dbReference type="KEGG" id="rfs:C1I64_00395"/>
<gene>
    <name evidence="13" type="ORF">C1I64_00395</name>
</gene>
<feature type="binding site" evidence="9">
    <location>
        <position position="51"/>
    </location>
    <ligand>
        <name>substrate</name>
    </ligand>
</feature>
<dbReference type="Proteomes" id="UP000285317">
    <property type="component" value="Chromosome"/>
</dbReference>
<keyword evidence="3 11" id="KW-0378">Hydrolase</keyword>
<dbReference type="GO" id="GO:0008422">
    <property type="term" value="F:beta-glucosidase activity"/>
    <property type="evidence" value="ECO:0007669"/>
    <property type="project" value="UniProtKB-EC"/>
</dbReference>
<evidence type="ECO:0000313" key="14">
    <source>
        <dbReference type="Proteomes" id="UP000285317"/>
    </source>
</evidence>
<feature type="active site" description="Proton donor" evidence="8">
    <location>
        <position position="196"/>
    </location>
</feature>
<evidence type="ECO:0000256" key="1">
    <source>
        <dbReference type="ARBA" id="ARBA00010838"/>
    </source>
</evidence>
<sequence length="499" mass="54711">MTGQPPKESAVTVPPSPASPTLPEQIALAERLAARDWPAGFLWGSATAAAQIEGAGHEGGKEDSIWDAFSRVPGAVANGDTPEVAVDHYHRMPADVQLMKSLGLDSYRFSVSWSRVKPGDRAVNTEGLDFYSRLVDELLGAGVLPWLTLYHWDLPQALEETGGWTNRDTAERFRDYAEAVHARLGDRVAHWTTFNEPFCSTLLSYGAGIHAPGVISQQAALAAVHHTHLAHGLAVSALRELGAQNLGITLNLSNAVPDDPEDEVDLDAARRFDALQNRIFLDPLLLGEYPEDLLEDVAGLGLDELIQDGDLATIAQPLDFLGVNHYHDDNVSGHPLPAGAEDFAQATEREVGSPWVGSESITFPSRGLPRTAMDWEVHPDGLRYLLTRLGLEYENLPPLYVTENGAAYDDVVEDGRVHDVDRTQYVLDHVEKVADAIDQGADVRGYFVWSLLDNYEWAWGYEKRFGIVRVDYSSQERLIKDSGLVYSRLIGGTAAEALD</sequence>
<evidence type="ECO:0000256" key="7">
    <source>
        <dbReference type="ARBA" id="ARBA00023326"/>
    </source>
</evidence>
<feature type="binding site" evidence="9">
    <location>
        <begin position="456"/>
        <end position="457"/>
    </location>
    <ligand>
        <name>substrate</name>
    </ligand>
</feature>
<feature type="binding site" evidence="9">
    <location>
        <position position="326"/>
    </location>
    <ligand>
        <name>substrate</name>
    </ligand>
</feature>
<evidence type="ECO:0000256" key="11">
    <source>
        <dbReference type="RuleBase" id="RU361175"/>
    </source>
</evidence>
<dbReference type="PANTHER" id="PTHR10353">
    <property type="entry name" value="GLYCOSYL HYDROLASE"/>
    <property type="match status" value="1"/>
</dbReference>
<accession>A0A3Q9UTY9</accession>
<organism evidence="13 14">
    <name type="scientific">Rathayibacter festucae DSM 15932</name>
    <dbReference type="NCBI Taxonomy" id="1328866"/>
    <lineage>
        <taxon>Bacteria</taxon>
        <taxon>Bacillati</taxon>
        <taxon>Actinomycetota</taxon>
        <taxon>Actinomycetes</taxon>
        <taxon>Micrococcales</taxon>
        <taxon>Microbacteriaceae</taxon>
        <taxon>Rathayibacter</taxon>
    </lineage>
</organism>
<dbReference type="RefSeq" id="WP_127885870.1">
    <property type="nucleotide sequence ID" value="NZ_CP028137.1"/>
</dbReference>
<dbReference type="InterPro" id="IPR017853">
    <property type="entry name" value="GH"/>
</dbReference>
<dbReference type="GO" id="GO:0005829">
    <property type="term" value="C:cytosol"/>
    <property type="evidence" value="ECO:0007669"/>
    <property type="project" value="TreeGrafter"/>
</dbReference>
<dbReference type="InterPro" id="IPR018120">
    <property type="entry name" value="Glyco_hydro_1_AS"/>
</dbReference>
<dbReference type="PROSITE" id="PS00572">
    <property type="entry name" value="GLYCOSYL_HYDROL_F1_1"/>
    <property type="match status" value="1"/>
</dbReference>
<dbReference type="PRINTS" id="PR00131">
    <property type="entry name" value="GLHYDRLASE1"/>
</dbReference>
<feature type="binding site" evidence="9">
    <location>
        <position position="151"/>
    </location>
    <ligand>
        <name>substrate</name>
    </ligand>
</feature>
<reference evidence="13 14" key="1">
    <citation type="submission" date="2018-03" db="EMBL/GenBank/DDBJ databases">
        <title>Bacteriophage NCPPB3778 and a type I-E CRISPR drive the evolution of the US Biological Select Agent, Rathayibacter toxicus.</title>
        <authorList>
            <person name="Davis E.W.II."/>
            <person name="Tabima J.F."/>
            <person name="Weisberg A.J."/>
            <person name="Dantas Lopes L."/>
            <person name="Wiseman M.S."/>
            <person name="Wiseman M.S."/>
            <person name="Pupko T."/>
            <person name="Belcher M.S."/>
            <person name="Sechler A.J."/>
            <person name="Tancos M.A."/>
            <person name="Schroeder B.K."/>
            <person name="Murray T.D."/>
            <person name="Luster D.G."/>
            <person name="Schneider W.L."/>
            <person name="Rogers E."/>
            <person name="Andreote F.D."/>
            <person name="Grunwald N.J."/>
            <person name="Putnam M.L."/>
            <person name="Chang J.H."/>
        </authorList>
    </citation>
    <scope>NUCLEOTIDE SEQUENCE [LARGE SCALE GENOMIC DNA]</scope>
    <source>
        <strain evidence="13 14">DSM 15932</strain>
    </source>
</reference>
<comment type="similarity">
    <text evidence="1 11">Belongs to the glycosyl hydrolase 1 family.</text>
</comment>
<evidence type="ECO:0000256" key="2">
    <source>
        <dbReference type="ARBA" id="ARBA00012744"/>
    </source>
</evidence>
<dbReference type="SUPFAM" id="SSF51445">
    <property type="entry name" value="(Trans)glycosidases"/>
    <property type="match status" value="1"/>
</dbReference>
<feature type="binding site" evidence="9">
    <location>
        <position position="195"/>
    </location>
    <ligand>
        <name>substrate</name>
    </ligand>
</feature>
<keyword evidence="5" id="KW-0119">Carbohydrate metabolism</keyword>
<dbReference type="InterPro" id="IPR017736">
    <property type="entry name" value="Glyco_hydro_1_beta-glucosidase"/>
</dbReference>
<dbReference type="EC" id="3.2.1.21" evidence="2 11"/>
<dbReference type="Gene3D" id="3.20.20.80">
    <property type="entry name" value="Glycosidases"/>
    <property type="match status" value="1"/>
</dbReference>
<evidence type="ECO:0000256" key="8">
    <source>
        <dbReference type="PIRSR" id="PIRSR617736-1"/>
    </source>
</evidence>
<evidence type="ECO:0000256" key="6">
    <source>
        <dbReference type="ARBA" id="ARBA00023295"/>
    </source>
</evidence>
<dbReference type="InterPro" id="IPR001360">
    <property type="entry name" value="Glyco_hydro_1"/>
</dbReference>
<name>A0A3Q9UTY9_9MICO</name>
<dbReference type="AlphaFoldDB" id="A0A3Q9UTY9"/>
<keyword evidence="6 11" id="KW-0326">Glycosidase</keyword>
<evidence type="ECO:0000256" key="5">
    <source>
        <dbReference type="ARBA" id="ARBA00023277"/>
    </source>
</evidence>
<dbReference type="PANTHER" id="PTHR10353:SF36">
    <property type="entry name" value="LP05116P"/>
    <property type="match status" value="1"/>
</dbReference>
<comment type="catalytic activity">
    <reaction evidence="11">
        <text>Hydrolysis of terminal, non-reducing beta-D-glucosyl residues with release of beta-D-glucose.</text>
        <dbReference type="EC" id="3.2.1.21"/>
    </reaction>
</comment>
<dbReference type="Pfam" id="PF00232">
    <property type="entry name" value="Glyco_hydro_1"/>
    <property type="match status" value="1"/>
</dbReference>
<dbReference type="FunFam" id="3.20.20.80:FF:000004">
    <property type="entry name" value="Beta-glucosidase 6-phospho-beta-glucosidase"/>
    <property type="match status" value="1"/>
</dbReference>
<evidence type="ECO:0000256" key="12">
    <source>
        <dbReference type="SAM" id="MobiDB-lite"/>
    </source>
</evidence>